<dbReference type="STRING" id="371731.Rsw2DRAFT_0383"/>
<dbReference type="Proteomes" id="UP000010121">
    <property type="component" value="Unassembled WGS sequence"/>
</dbReference>
<evidence type="ECO:0008006" key="5">
    <source>
        <dbReference type="Google" id="ProtNLM"/>
    </source>
</evidence>
<gene>
    <name evidence="3" type="ORF">Rsw2DRAFT_0383</name>
</gene>
<feature type="signal peptide" evidence="2">
    <location>
        <begin position="1"/>
        <end position="22"/>
    </location>
</feature>
<dbReference type="AlphaFoldDB" id="C8RX55"/>
<proteinExistence type="predicted"/>
<accession>C8RX55</accession>
<dbReference type="RefSeq" id="WP_008027489.1">
    <property type="nucleotide sequence ID" value="NZ_ACYY01000002.1"/>
</dbReference>
<protein>
    <recommendedName>
        <fullName evidence="5">HEAT repeat domain-containing protein</fullName>
    </recommendedName>
</protein>
<evidence type="ECO:0000313" key="4">
    <source>
        <dbReference type="Proteomes" id="UP000010121"/>
    </source>
</evidence>
<organism evidence="3 4">
    <name type="scientific">Rhodobacter ferrooxidans</name>
    <dbReference type="NCBI Taxonomy" id="371731"/>
    <lineage>
        <taxon>Bacteria</taxon>
        <taxon>Pseudomonadati</taxon>
        <taxon>Pseudomonadota</taxon>
        <taxon>Alphaproteobacteria</taxon>
        <taxon>Rhodobacterales</taxon>
        <taxon>Rhodobacter group</taxon>
        <taxon>Rhodobacter</taxon>
    </lineage>
</organism>
<keyword evidence="2" id="KW-0732">Signal</keyword>
<feature type="chain" id="PRO_5002991684" description="HEAT repeat domain-containing protein" evidence="2">
    <location>
        <begin position="23"/>
        <end position="742"/>
    </location>
</feature>
<dbReference type="EMBL" id="ACYY01000002">
    <property type="protein sequence ID" value="EEW26580.1"/>
    <property type="molecule type" value="Genomic_DNA"/>
</dbReference>
<evidence type="ECO:0000256" key="1">
    <source>
        <dbReference type="SAM" id="MobiDB-lite"/>
    </source>
</evidence>
<comment type="caution">
    <text evidence="3">The sequence shown here is derived from an EMBL/GenBank/DDBJ whole genome shotgun (WGS) entry which is preliminary data.</text>
</comment>
<evidence type="ECO:0000256" key="2">
    <source>
        <dbReference type="SAM" id="SignalP"/>
    </source>
</evidence>
<dbReference type="OrthoDB" id="7847197at2"/>
<keyword evidence="4" id="KW-1185">Reference proteome</keyword>
<name>C8RX55_9RHOB</name>
<evidence type="ECO:0000313" key="3">
    <source>
        <dbReference type="EMBL" id="EEW26580.1"/>
    </source>
</evidence>
<sequence length="742" mass="77886">MKRLLLSLILLAWQFAASMAEARAIVVQTGEHDGFTRLALQVGGPVQWTMGRTVDGYELKLDRDDVRYDLSKVYDLIQKDRLAAIWVDPVSGNLRLGIGCACHAIPFEFRPGVIVIDLREGPPPEGSSFEMTLDGGEQPELTAQPDPKPQSRTEPSGATYDWRNIADSGAGAALPIPNGPAVPLIPERADLAPMRDALLQQMSQGAATGVVDMTEPTFSAEPAGTDAGPALLPQIRIGEESGFEAGTRRRPPQTLTAAGAECLNDERLDIANWGTDSPVAEQMALTLTGLTGEFDRPDPSAIGRAAKYYLYLGFGAEARQLLTLLDSDAEDREIWLAMAAILDDASEAAGPFAKMQVCDTAAALWSVLSMAEISNSGQVNSAAVLRTFSALPLHLRRHLGPSLAERLLAAGDVQTASSVSDAILRAPGNPGPHVELLEAELQVAMGDEVAGETALATLAATGGPASTEALIAQVETRVAQSLPIDPATVTALAALAFEHRGGELEPVLQRAYLLALAAAGDFDSAFSQLDLAPDAEADLWKILAEQGPESALLAHAVLPDSAAPVTLAPPLRRKIAERLLALGFADKALRWLPAMSDLASTSELADRLLAARAELQRQDARAALRLLAGAEGPDAVALRARAQLQLGNMPSAAGLFAEVGDSASAQRATRLSAQWQTISKLPDEPWAPAAALLGPSTEQGAALPGPLARGRLAVEESAAARETLSSLLARVPAVSAAGAPTN</sequence>
<dbReference type="eggNOG" id="COG3118">
    <property type="taxonomic scope" value="Bacteria"/>
</dbReference>
<reference evidence="3 4" key="1">
    <citation type="submission" date="2009-08" db="EMBL/GenBank/DDBJ databases">
        <title>The draft genome of Rhodobacter sp. SW2.</title>
        <authorList>
            <consortium name="US DOE Joint Genome Institute (JGI-PGF)"/>
            <person name="Lucas S."/>
            <person name="Copeland A."/>
            <person name="Lapidus A."/>
            <person name="Glavina del Rio T."/>
            <person name="Tice H."/>
            <person name="Bruce D."/>
            <person name="Goodwin L."/>
            <person name="Pitluck S."/>
            <person name="Larimer F."/>
            <person name="Land M.L."/>
            <person name="Hauser L."/>
            <person name="Emerson D."/>
        </authorList>
    </citation>
    <scope>NUCLEOTIDE SEQUENCE [LARGE SCALE GENOMIC DNA]</scope>
    <source>
        <strain evidence="3 4">SW2</strain>
    </source>
</reference>
<feature type="region of interest" description="Disordered" evidence="1">
    <location>
        <begin position="120"/>
        <end position="159"/>
    </location>
</feature>